<sequence length="183" mass="20904">MPFTERITLTTPRLILRAPRLDDAEALFAIWSDEQAMRYFSFPTMTRFEEATERMERLVKASAEGKDFVRMVELQSTGEVLGSCDLFHVEEQCRRAEIGFSLKRRHWGSGFMSEAASAVIEHAFGALSLRRLEADIDPRNTASARLLERLGFVREGLLRERWIVGDEVSDSALYGLLEGDRRS</sequence>
<dbReference type="InterPro" id="IPR016181">
    <property type="entry name" value="Acyl_CoA_acyltransferase"/>
</dbReference>
<dbReference type="Pfam" id="PF13302">
    <property type="entry name" value="Acetyltransf_3"/>
    <property type="match status" value="1"/>
</dbReference>
<dbReference type="Proteomes" id="UP000540929">
    <property type="component" value="Unassembled WGS sequence"/>
</dbReference>
<evidence type="ECO:0000313" key="3">
    <source>
        <dbReference type="Proteomes" id="UP000540929"/>
    </source>
</evidence>
<dbReference type="GO" id="GO:0016747">
    <property type="term" value="F:acyltransferase activity, transferring groups other than amino-acyl groups"/>
    <property type="evidence" value="ECO:0007669"/>
    <property type="project" value="InterPro"/>
</dbReference>
<keyword evidence="2" id="KW-0808">Transferase</keyword>
<dbReference type="PROSITE" id="PS51186">
    <property type="entry name" value="GNAT"/>
    <property type="match status" value="1"/>
</dbReference>
<dbReference type="InterPro" id="IPR051531">
    <property type="entry name" value="N-acetyltransferase"/>
</dbReference>
<gene>
    <name evidence="2" type="ORF">GGD40_005310</name>
</gene>
<protein>
    <submittedName>
        <fullName evidence="2">RimJ/RimL family protein N-acetyltransferase</fullName>
    </submittedName>
</protein>
<dbReference type="SUPFAM" id="SSF55729">
    <property type="entry name" value="Acyl-CoA N-acyltransferases (Nat)"/>
    <property type="match status" value="1"/>
</dbReference>
<keyword evidence="3" id="KW-1185">Reference proteome</keyword>
<evidence type="ECO:0000259" key="1">
    <source>
        <dbReference type="PROSITE" id="PS51186"/>
    </source>
</evidence>
<dbReference type="RefSeq" id="WP_179745582.1">
    <property type="nucleotide sequence ID" value="NZ_JACCAS010000002.1"/>
</dbReference>
<feature type="domain" description="N-acetyltransferase" evidence="1">
    <location>
        <begin position="14"/>
        <end position="180"/>
    </location>
</feature>
<name>A0A7Y9WRF1_9BURK</name>
<accession>A0A7Y9WRF1</accession>
<dbReference type="InterPro" id="IPR000182">
    <property type="entry name" value="GNAT_dom"/>
</dbReference>
<dbReference type="EMBL" id="JACCAS010000002">
    <property type="protein sequence ID" value="NYH25739.1"/>
    <property type="molecule type" value="Genomic_DNA"/>
</dbReference>
<dbReference type="AlphaFoldDB" id="A0A7Y9WRF1"/>
<dbReference type="Gene3D" id="3.40.630.30">
    <property type="match status" value="1"/>
</dbReference>
<organism evidence="2 3">
    <name type="scientific">Paraburkholderia bryophila</name>
    <dbReference type="NCBI Taxonomy" id="420952"/>
    <lineage>
        <taxon>Bacteria</taxon>
        <taxon>Pseudomonadati</taxon>
        <taxon>Pseudomonadota</taxon>
        <taxon>Betaproteobacteria</taxon>
        <taxon>Burkholderiales</taxon>
        <taxon>Burkholderiaceae</taxon>
        <taxon>Paraburkholderia</taxon>
    </lineage>
</organism>
<reference evidence="2 3" key="1">
    <citation type="submission" date="2020-07" db="EMBL/GenBank/DDBJ databases">
        <title>Exploring microbial biodiversity for novel pathways involved in the catabolism of aromatic compounds derived from lignin.</title>
        <authorList>
            <person name="Elkins J."/>
        </authorList>
    </citation>
    <scope>NUCLEOTIDE SEQUENCE [LARGE SCALE GENOMIC DNA]</scope>
    <source>
        <strain evidence="2 3">H2C3C</strain>
    </source>
</reference>
<proteinExistence type="predicted"/>
<dbReference type="PANTHER" id="PTHR43792">
    <property type="entry name" value="GNAT FAMILY, PUTATIVE (AFU_ORTHOLOGUE AFUA_3G00765)-RELATED-RELATED"/>
    <property type="match status" value="1"/>
</dbReference>
<evidence type="ECO:0000313" key="2">
    <source>
        <dbReference type="EMBL" id="NYH25739.1"/>
    </source>
</evidence>
<comment type="caution">
    <text evidence="2">The sequence shown here is derived from an EMBL/GenBank/DDBJ whole genome shotgun (WGS) entry which is preliminary data.</text>
</comment>